<dbReference type="EMBL" id="VEVO01000019">
    <property type="protein sequence ID" value="KAF0026121.1"/>
    <property type="molecule type" value="Genomic_DNA"/>
</dbReference>
<evidence type="ECO:0000313" key="2">
    <source>
        <dbReference type="Proteomes" id="UP000438429"/>
    </source>
</evidence>
<evidence type="ECO:0000313" key="1">
    <source>
        <dbReference type="EMBL" id="KAF0026121.1"/>
    </source>
</evidence>
<dbReference type="AlphaFoldDB" id="A0A6A4S4Q7"/>
<organism evidence="1 2">
    <name type="scientific">Scophthalmus maximus</name>
    <name type="common">Turbot</name>
    <name type="synonym">Psetta maxima</name>
    <dbReference type="NCBI Taxonomy" id="52904"/>
    <lineage>
        <taxon>Eukaryota</taxon>
        <taxon>Metazoa</taxon>
        <taxon>Chordata</taxon>
        <taxon>Craniata</taxon>
        <taxon>Vertebrata</taxon>
        <taxon>Euteleostomi</taxon>
        <taxon>Actinopterygii</taxon>
        <taxon>Neopterygii</taxon>
        <taxon>Teleostei</taxon>
        <taxon>Neoteleostei</taxon>
        <taxon>Acanthomorphata</taxon>
        <taxon>Carangaria</taxon>
        <taxon>Pleuronectiformes</taxon>
        <taxon>Pleuronectoidei</taxon>
        <taxon>Scophthalmidae</taxon>
        <taxon>Scophthalmus</taxon>
    </lineage>
</organism>
<proteinExistence type="predicted"/>
<name>A0A6A4S4Q7_SCOMX</name>
<sequence length="137" mass="15535">MLLVVLLLKLFGELPNTPEEELLFISASLQSVLHFAVSLALQIFKIKGFPMQKKLRAYIRHLDLSHLTVHPVRCLHSKMDYKLGKECNCSVTLNGPESIQFTIIHYSELRTTLRRAGNDRDASPNDITVILMPAITH</sequence>
<reference evidence="1 2" key="1">
    <citation type="submission" date="2019-06" db="EMBL/GenBank/DDBJ databases">
        <title>Draft genomes of female and male turbot (Scophthalmus maximus).</title>
        <authorList>
            <person name="Xu H."/>
            <person name="Xu X.-W."/>
            <person name="Shao C."/>
            <person name="Chen S."/>
        </authorList>
    </citation>
    <scope>NUCLEOTIDE SEQUENCE [LARGE SCALE GENOMIC DNA]</scope>
    <source>
        <strain evidence="1">Ysfricsl-2016a</strain>
        <tissue evidence="1">Blood</tissue>
    </source>
</reference>
<protein>
    <submittedName>
        <fullName evidence="1">Uncharacterized protein</fullName>
    </submittedName>
</protein>
<accession>A0A6A4S4Q7</accession>
<comment type="caution">
    <text evidence="1">The sequence shown here is derived from an EMBL/GenBank/DDBJ whole genome shotgun (WGS) entry which is preliminary data.</text>
</comment>
<dbReference type="Proteomes" id="UP000438429">
    <property type="component" value="Unassembled WGS sequence"/>
</dbReference>
<gene>
    <name evidence="1" type="ORF">F2P81_020858</name>
</gene>